<dbReference type="InterPro" id="IPR011006">
    <property type="entry name" value="CheY-like_superfamily"/>
</dbReference>
<dbReference type="SUPFAM" id="SSF46894">
    <property type="entry name" value="C-terminal effector domain of the bipartite response regulators"/>
    <property type="match status" value="1"/>
</dbReference>
<evidence type="ECO:0000259" key="6">
    <source>
        <dbReference type="PROSITE" id="PS50043"/>
    </source>
</evidence>
<dbReference type="PRINTS" id="PR00038">
    <property type="entry name" value="HTHLUXR"/>
</dbReference>
<dbReference type="Pfam" id="PF00072">
    <property type="entry name" value="Response_reg"/>
    <property type="match status" value="1"/>
</dbReference>
<dbReference type="InterPro" id="IPR039420">
    <property type="entry name" value="WalR-like"/>
</dbReference>
<dbReference type="CDD" id="cd06170">
    <property type="entry name" value="LuxR_C_like"/>
    <property type="match status" value="1"/>
</dbReference>
<evidence type="ECO:0000256" key="2">
    <source>
        <dbReference type="ARBA" id="ARBA00023015"/>
    </source>
</evidence>
<dbReference type="SMART" id="SM00421">
    <property type="entry name" value="HTH_LUXR"/>
    <property type="match status" value="1"/>
</dbReference>
<feature type="domain" description="Response regulatory" evidence="7">
    <location>
        <begin position="8"/>
        <end position="124"/>
    </location>
</feature>
<reference evidence="8 9" key="1">
    <citation type="submission" date="2023-12" db="EMBL/GenBank/DDBJ databases">
        <title>Novel species of the genus Arcicella isolated from rivers.</title>
        <authorList>
            <person name="Lu H."/>
        </authorList>
    </citation>
    <scope>NUCLEOTIDE SEQUENCE [LARGE SCALE GENOMIC DNA]</scope>
    <source>
        <strain evidence="8 9">KCTC 23307</strain>
    </source>
</reference>
<dbReference type="Gene3D" id="3.40.50.2300">
    <property type="match status" value="1"/>
</dbReference>
<dbReference type="InterPro" id="IPR058245">
    <property type="entry name" value="NreC/VraR/RcsB-like_REC"/>
</dbReference>
<dbReference type="InterPro" id="IPR000792">
    <property type="entry name" value="Tscrpt_reg_LuxR_C"/>
</dbReference>
<comment type="caution">
    <text evidence="8">The sequence shown here is derived from an EMBL/GenBank/DDBJ whole genome shotgun (WGS) entry which is preliminary data.</text>
</comment>
<feature type="modified residue" description="4-aspartylphosphate" evidence="5">
    <location>
        <position position="59"/>
    </location>
</feature>
<protein>
    <submittedName>
        <fullName evidence="8">Response regulator transcription factor</fullName>
    </submittedName>
</protein>
<evidence type="ECO:0000256" key="1">
    <source>
        <dbReference type="ARBA" id="ARBA00022553"/>
    </source>
</evidence>
<evidence type="ECO:0000256" key="3">
    <source>
        <dbReference type="ARBA" id="ARBA00023125"/>
    </source>
</evidence>
<dbReference type="PROSITE" id="PS00622">
    <property type="entry name" value="HTH_LUXR_1"/>
    <property type="match status" value="1"/>
</dbReference>
<keyword evidence="1 5" id="KW-0597">Phosphoprotein</keyword>
<sequence length="221" mass="24827">MSLTKKIRVAVTDDHALFRRGIVSILQQNDDFEVVLEASNGQELIDNIPNTLPNIVLMDLHMPVLDGIRATEQVKKDFPNVKIIVISMHDEDKFVTHLMSLGANGYLLKDAHPDEVENAIYTVFNEDYYYGPFLIKVMHSRMLNKPEKKAQKSPLSIQVGISEREAEVLELICDGITTQQIAEQLCLSARTVEGHRNRIMEKTGTKNVAGLVAWAVRNGVC</sequence>
<feature type="domain" description="HTH luxR-type" evidence="6">
    <location>
        <begin position="154"/>
        <end position="219"/>
    </location>
</feature>
<evidence type="ECO:0000313" key="8">
    <source>
        <dbReference type="EMBL" id="MEA5138472.1"/>
    </source>
</evidence>
<dbReference type="PROSITE" id="PS50043">
    <property type="entry name" value="HTH_LUXR_2"/>
    <property type="match status" value="1"/>
</dbReference>
<dbReference type="Proteomes" id="UP001302949">
    <property type="component" value="Unassembled WGS sequence"/>
</dbReference>
<evidence type="ECO:0000256" key="5">
    <source>
        <dbReference type="PROSITE-ProRule" id="PRU00169"/>
    </source>
</evidence>
<dbReference type="PANTHER" id="PTHR43214:SF41">
    <property type="entry name" value="NITRATE_NITRITE RESPONSE REGULATOR PROTEIN NARP"/>
    <property type="match status" value="1"/>
</dbReference>
<dbReference type="PROSITE" id="PS50110">
    <property type="entry name" value="RESPONSE_REGULATORY"/>
    <property type="match status" value="1"/>
</dbReference>
<evidence type="ECO:0000259" key="7">
    <source>
        <dbReference type="PROSITE" id="PS50110"/>
    </source>
</evidence>
<keyword evidence="2" id="KW-0805">Transcription regulation</keyword>
<dbReference type="PANTHER" id="PTHR43214">
    <property type="entry name" value="TWO-COMPONENT RESPONSE REGULATOR"/>
    <property type="match status" value="1"/>
</dbReference>
<dbReference type="Pfam" id="PF00196">
    <property type="entry name" value="GerE"/>
    <property type="match status" value="1"/>
</dbReference>
<evidence type="ECO:0000256" key="4">
    <source>
        <dbReference type="ARBA" id="ARBA00023163"/>
    </source>
</evidence>
<keyword evidence="4" id="KW-0804">Transcription</keyword>
<dbReference type="SMART" id="SM00448">
    <property type="entry name" value="REC"/>
    <property type="match status" value="1"/>
</dbReference>
<keyword evidence="3" id="KW-0238">DNA-binding</keyword>
<name>A0ABU5Q7D2_9BACT</name>
<dbReference type="InterPro" id="IPR001789">
    <property type="entry name" value="Sig_transdc_resp-reg_receiver"/>
</dbReference>
<keyword evidence="9" id="KW-1185">Reference proteome</keyword>
<dbReference type="CDD" id="cd17535">
    <property type="entry name" value="REC_NarL-like"/>
    <property type="match status" value="1"/>
</dbReference>
<dbReference type="InterPro" id="IPR016032">
    <property type="entry name" value="Sig_transdc_resp-reg_C-effctor"/>
</dbReference>
<proteinExistence type="predicted"/>
<dbReference type="EMBL" id="JAYFUM010000005">
    <property type="protein sequence ID" value="MEA5138472.1"/>
    <property type="molecule type" value="Genomic_DNA"/>
</dbReference>
<dbReference type="RefSeq" id="WP_323295639.1">
    <property type="nucleotide sequence ID" value="NZ_JAYFUM010000005.1"/>
</dbReference>
<organism evidence="8 9">
    <name type="scientific">Arcicella rigui</name>
    <dbReference type="NCBI Taxonomy" id="797020"/>
    <lineage>
        <taxon>Bacteria</taxon>
        <taxon>Pseudomonadati</taxon>
        <taxon>Bacteroidota</taxon>
        <taxon>Cytophagia</taxon>
        <taxon>Cytophagales</taxon>
        <taxon>Flectobacillaceae</taxon>
        <taxon>Arcicella</taxon>
    </lineage>
</organism>
<evidence type="ECO:0000313" key="9">
    <source>
        <dbReference type="Proteomes" id="UP001302949"/>
    </source>
</evidence>
<accession>A0ABU5Q7D2</accession>
<dbReference type="SUPFAM" id="SSF52172">
    <property type="entry name" value="CheY-like"/>
    <property type="match status" value="1"/>
</dbReference>
<gene>
    <name evidence="8" type="ORF">VB248_04990</name>
</gene>